<evidence type="ECO:0000313" key="1">
    <source>
        <dbReference type="EMBL" id="SEI51709.1"/>
    </source>
</evidence>
<dbReference type="GO" id="GO:0046653">
    <property type="term" value="P:tetrahydrofolate metabolic process"/>
    <property type="evidence" value="ECO:0007669"/>
    <property type="project" value="InterPro"/>
</dbReference>
<name>A0A1H6R7A5_9RHOB</name>
<proteinExistence type="predicted"/>
<dbReference type="OrthoDB" id="5420070at2"/>
<sequence>MRIPCPLCGTRDRREFWYRGAAVDLERPAPDAGVEAWDDFVYLRENPAGPTRELWYHEGGCGAWLVVERDTVTHEIGRVALASEERS</sequence>
<gene>
    <name evidence="1" type="ORF">SAMN05444007_101427</name>
</gene>
<dbReference type="Gene3D" id="3.30.2270.10">
    <property type="entry name" value="Folate-binding superfamily"/>
    <property type="match status" value="1"/>
</dbReference>
<dbReference type="Pfam" id="PF04267">
    <property type="entry name" value="SoxD"/>
    <property type="match status" value="1"/>
</dbReference>
<dbReference type="InterPro" id="IPR006279">
    <property type="entry name" value="SoxD"/>
</dbReference>
<accession>A0A1H6R7A5</accession>
<dbReference type="STRING" id="1227549.SAMN05444007_101427"/>
<dbReference type="AlphaFoldDB" id="A0A1H6R7A5"/>
<evidence type="ECO:0000313" key="2">
    <source>
        <dbReference type="Proteomes" id="UP000199379"/>
    </source>
</evidence>
<reference evidence="1 2" key="1">
    <citation type="submission" date="2016-10" db="EMBL/GenBank/DDBJ databases">
        <authorList>
            <person name="de Groot N.N."/>
        </authorList>
    </citation>
    <scope>NUCLEOTIDE SEQUENCE [LARGE SCALE GENOMIC DNA]</scope>
    <source>
        <strain evidence="1 2">DSM 29340</strain>
    </source>
</reference>
<protein>
    <submittedName>
        <fullName evidence="1">Sarcosine oxidase subunit delta</fullName>
    </submittedName>
</protein>
<keyword evidence="2" id="KW-1185">Reference proteome</keyword>
<dbReference type="InterPro" id="IPR038561">
    <property type="entry name" value="SoxD_sf"/>
</dbReference>
<organism evidence="1 2">
    <name type="scientific">Cribrihabitans marinus</name>
    <dbReference type="NCBI Taxonomy" id="1227549"/>
    <lineage>
        <taxon>Bacteria</taxon>
        <taxon>Pseudomonadati</taxon>
        <taxon>Pseudomonadota</taxon>
        <taxon>Alphaproteobacteria</taxon>
        <taxon>Rhodobacterales</taxon>
        <taxon>Paracoccaceae</taxon>
        <taxon>Cribrihabitans</taxon>
    </lineage>
</organism>
<dbReference type="RefSeq" id="WP_092362036.1">
    <property type="nucleotide sequence ID" value="NZ_BMGV01000001.1"/>
</dbReference>
<dbReference type="GO" id="GO:0008115">
    <property type="term" value="F:sarcosine oxidase activity"/>
    <property type="evidence" value="ECO:0007669"/>
    <property type="project" value="InterPro"/>
</dbReference>
<dbReference type="EMBL" id="FNYD01000001">
    <property type="protein sequence ID" value="SEI51709.1"/>
    <property type="molecule type" value="Genomic_DNA"/>
</dbReference>
<dbReference type="Proteomes" id="UP000199379">
    <property type="component" value="Unassembled WGS sequence"/>
</dbReference>